<dbReference type="PANTHER" id="PTHR11142">
    <property type="entry name" value="PSEUDOURIDYLATE SYNTHASE"/>
    <property type="match status" value="1"/>
</dbReference>
<dbReference type="SUPFAM" id="SSF55120">
    <property type="entry name" value="Pseudouridine synthase"/>
    <property type="match status" value="1"/>
</dbReference>
<dbReference type="InterPro" id="IPR020094">
    <property type="entry name" value="TruA/RsuA/RluB/E/F_N"/>
</dbReference>
<feature type="domain" description="Pseudouridine synthase I TruA alpha/beta" evidence="5">
    <location>
        <begin position="220"/>
        <end position="327"/>
    </location>
</feature>
<dbReference type="OrthoDB" id="25767at2759"/>
<feature type="region of interest" description="Disordered" evidence="4">
    <location>
        <begin position="1"/>
        <end position="28"/>
    </location>
</feature>
<feature type="region of interest" description="Disordered" evidence="4">
    <location>
        <begin position="57"/>
        <end position="88"/>
    </location>
</feature>
<evidence type="ECO:0000256" key="3">
    <source>
        <dbReference type="ARBA" id="ARBA00023235"/>
    </source>
</evidence>
<keyword evidence="7" id="KW-1185">Reference proteome</keyword>
<dbReference type="Pfam" id="PF01416">
    <property type="entry name" value="PseudoU_synth_1"/>
    <property type="match status" value="1"/>
</dbReference>
<evidence type="ECO:0000256" key="1">
    <source>
        <dbReference type="ARBA" id="ARBA00009375"/>
    </source>
</evidence>
<feature type="compositionally biased region" description="Low complexity" evidence="4">
    <location>
        <begin position="63"/>
        <end position="73"/>
    </location>
</feature>
<evidence type="ECO:0000313" key="7">
    <source>
        <dbReference type="Proteomes" id="UP000015354"/>
    </source>
</evidence>
<keyword evidence="3" id="KW-0413">Isomerase</keyword>
<dbReference type="InterPro" id="IPR020103">
    <property type="entry name" value="PsdUridine_synth_cat_dom_sf"/>
</dbReference>
<organism evidence="6 7">
    <name type="scientific">Strigomonas culicis</name>
    <dbReference type="NCBI Taxonomy" id="28005"/>
    <lineage>
        <taxon>Eukaryota</taxon>
        <taxon>Discoba</taxon>
        <taxon>Euglenozoa</taxon>
        <taxon>Kinetoplastea</taxon>
        <taxon>Metakinetoplastina</taxon>
        <taxon>Trypanosomatida</taxon>
        <taxon>Trypanosomatidae</taxon>
        <taxon>Strigomonadinae</taxon>
        <taxon>Strigomonas</taxon>
    </lineage>
</organism>
<evidence type="ECO:0000259" key="5">
    <source>
        <dbReference type="Pfam" id="PF01416"/>
    </source>
</evidence>
<dbReference type="EMBL" id="ATMH01007302">
    <property type="protein sequence ID" value="EPY24194.1"/>
    <property type="molecule type" value="Genomic_DNA"/>
</dbReference>
<sequence>MENSHLSHNVVEDKSGTKKEKHKKDKPFVFENYPHRKIVLRLAYHGHVHDGFATQESLAGDQPAAPSSRSPSAVTARQRQGAAASDRGNTVEGLLVEALRKVKLVCPLKGPQDVGRCGRTDKGVSALGNAYSFIARASCWPSPAERYDGEEVTTTTSSAATAAPPLDYPSLLNHVLPSTIRVTGFALVRRNFNARFNCRHRTYRYYFCHAHLQLDKMHEAIAHFMGEHGFRSFCKLDVVNVHNFTRTVFEVKIEKSAFLPEAVSYLEINANSFLYHQIRCIMEVLFLVGRGLEAPSVVCELLRRADAKPNYPLADGIPLILWDCAFDAADLPRWETSRKSFTFLERELQDICVALLLRATMMAEMRTAIYASYHDGVAAEGGEEAPADARGRARSTFSAVDRTVPAVEAAGVGGPKRPRPVVPTYAHPHVFKSDRGVPVGAEDALERFIDNWALTGCDWTEPRSIENKNHRRYELFNFIKFEEELETQREAGSGARAAPEPRVYVPANYIPLLKRETERSYEDEVKVLTGKKKERYESNMAKKMRGEAQWKAEQEGK</sequence>
<comment type="caution">
    <text evidence="6">The sequence shown here is derived from an EMBL/GenBank/DDBJ whole genome shotgun (WGS) entry which is preliminary data.</text>
</comment>
<dbReference type="GO" id="GO:0009982">
    <property type="term" value="F:pseudouridine synthase activity"/>
    <property type="evidence" value="ECO:0007669"/>
    <property type="project" value="InterPro"/>
</dbReference>
<dbReference type="HAMAP" id="MF_00171">
    <property type="entry name" value="TruA"/>
    <property type="match status" value="1"/>
</dbReference>
<dbReference type="GO" id="GO:0005737">
    <property type="term" value="C:cytoplasm"/>
    <property type="evidence" value="ECO:0007669"/>
    <property type="project" value="TreeGrafter"/>
</dbReference>
<dbReference type="GO" id="GO:0005634">
    <property type="term" value="C:nucleus"/>
    <property type="evidence" value="ECO:0007669"/>
    <property type="project" value="TreeGrafter"/>
</dbReference>
<gene>
    <name evidence="6" type="ORF">STCU_07302</name>
</gene>
<accession>S9U626</accession>
<dbReference type="Proteomes" id="UP000015354">
    <property type="component" value="Unassembled WGS sequence"/>
</dbReference>
<dbReference type="GO" id="GO:0031119">
    <property type="term" value="P:tRNA pseudouridine synthesis"/>
    <property type="evidence" value="ECO:0007669"/>
    <property type="project" value="TreeGrafter"/>
</dbReference>
<protein>
    <submittedName>
        <fullName evidence="6">tRNA pseudouridine synthase 3</fullName>
    </submittedName>
</protein>
<evidence type="ECO:0000256" key="2">
    <source>
        <dbReference type="ARBA" id="ARBA00022694"/>
    </source>
</evidence>
<reference evidence="6 7" key="1">
    <citation type="journal article" date="2013" name="PLoS ONE">
        <title>Predicting the Proteins of Angomonas deanei, Strigomonas culicis and Their Respective Endosymbionts Reveals New Aspects of the Trypanosomatidae Family.</title>
        <authorList>
            <person name="Motta M.C."/>
            <person name="Martins A.C."/>
            <person name="de Souza S.S."/>
            <person name="Catta-Preta C.M."/>
            <person name="Silva R."/>
            <person name="Klein C.C."/>
            <person name="de Almeida L.G."/>
            <person name="de Lima Cunha O."/>
            <person name="Ciapina L.P."/>
            <person name="Brocchi M."/>
            <person name="Colabardini A.C."/>
            <person name="de Araujo Lima B."/>
            <person name="Machado C.R."/>
            <person name="de Almeida Soares C.M."/>
            <person name="Probst C.M."/>
            <person name="de Menezes C.B."/>
            <person name="Thompson C.E."/>
            <person name="Bartholomeu D.C."/>
            <person name="Gradia D.F."/>
            <person name="Pavoni D.P."/>
            <person name="Grisard E.C."/>
            <person name="Fantinatti-Garboggini F."/>
            <person name="Marchini F.K."/>
            <person name="Rodrigues-Luiz G.F."/>
            <person name="Wagner G."/>
            <person name="Goldman G.H."/>
            <person name="Fietto J.L."/>
            <person name="Elias M.C."/>
            <person name="Goldman M.H."/>
            <person name="Sagot M.F."/>
            <person name="Pereira M."/>
            <person name="Stoco P.H."/>
            <person name="de Mendonca-Neto R.P."/>
            <person name="Teixeira S.M."/>
            <person name="Maciel T.E."/>
            <person name="de Oliveira Mendes T.A."/>
            <person name="Urmenyi T.P."/>
            <person name="de Souza W."/>
            <person name="Schenkman S."/>
            <person name="de Vasconcelos A.T."/>
        </authorList>
    </citation>
    <scope>NUCLEOTIDE SEQUENCE [LARGE SCALE GENOMIC DNA]</scope>
</reference>
<keyword evidence="2" id="KW-0819">tRNA processing</keyword>
<name>S9U626_9TRYP</name>
<proteinExistence type="inferred from homology"/>
<dbReference type="Gene3D" id="3.30.70.660">
    <property type="entry name" value="Pseudouridine synthase I, catalytic domain, C-terminal subdomain"/>
    <property type="match status" value="1"/>
</dbReference>
<dbReference type="InterPro" id="IPR020095">
    <property type="entry name" value="PsdUridine_synth_TruA_C"/>
</dbReference>
<dbReference type="Gene3D" id="3.30.70.580">
    <property type="entry name" value="Pseudouridine synthase I, catalytic domain, N-terminal subdomain"/>
    <property type="match status" value="1"/>
</dbReference>
<dbReference type="AlphaFoldDB" id="S9U626"/>
<dbReference type="GO" id="GO:0003723">
    <property type="term" value="F:RNA binding"/>
    <property type="evidence" value="ECO:0007669"/>
    <property type="project" value="InterPro"/>
</dbReference>
<dbReference type="InterPro" id="IPR001406">
    <property type="entry name" value="PsdUridine_synth_TruA"/>
</dbReference>
<comment type="similarity">
    <text evidence="1">Belongs to the tRNA pseudouridine synthase TruA family.</text>
</comment>
<dbReference type="InterPro" id="IPR020097">
    <property type="entry name" value="PsdUridine_synth_TruA_a/b_dom"/>
</dbReference>
<dbReference type="GO" id="GO:1990481">
    <property type="term" value="P:mRNA pseudouridine synthesis"/>
    <property type="evidence" value="ECO:0007669"/>
    <property type="project" value="TreeGrafter"/>
</dbReference>
<evidence type="ECO:0000256" key="4">
    <source>
        <dbReference type="SAM" id="MobiDB-lite"/>
    </source>
</evidence>
<dbReference type="PANTHER" id="PTHR11142:SF5">
    <property type="entry name" value="TRNA PSEUDOURIDINE(38_39) SYNTHASE"/>
    <property type="match status" value="1"/>
</dbReference>
<evidence type="ECO:0000313" key="6">
    <source>
        <dbReference type="EMBL" id="EPY24194.1"/>
    </source>
</evidence>